<dbReference type="PIRSF" id="PIRSF000390">
    <property type="entry name" value="PLP_StrS"/>
    <property type="match status" value="1"/>
</dbReference>
<evidence type="ECO:0000313" key="1">
    <source>
        <dbReference type="EMBL" id="QBK88462.1"/>
    </source>
</evidence>
<dbReference type="InterPro" id="IPR015421">
    <property type="entry name" value="PyrdxlP-dep_Trfase_major"/>
</dbReference>
<dbReference type="InterPro" id="IPR015424">
    <property type="entry name" value="PyrdxlP-dep_Trfase"/>
</dbReference>
<proteinExistence type="predicted"/>
<organism evidence="1">
    <name type="scientific">Mimivirus LCMiAC01</name>
    <dbReference type="NCBI Taxonomy" id="2506608"/>
    <lineage>
        <taxon>Viruses</taxon>
        <taxon>Varidnaviria</taxon>
        <taxon>Bamfordvirae</taxon>
        <taxon>Nucleocytoviricota</taxon>
        <taxon>Megaviricetes</taxon>
        <taxon>Imitervirales</taxon>
        <taxon>Mimiviridae</taxon>
        <taxon>Klosneuvirinae</taxon>
    </lineage>
</organism>
<dbReference type="SUPFAM" id="SSF53383">
    <property type="entry name" value="PLP-dependent transferases"/>
    <property type="match status" value="1"/>
</dbReference>
<name>A0A481YYX3_9VIRU</name>
<reference evidence="1" key="1">
    <citation type="journal article" date="2019" name="MBio">
        <title>Virus Genomes from Deep Sea Sediments Expand the Ocean Megavirome and Support Independent Origins of Viral Gigantism.</title>
        <authorList>
            <person name="Backstrom D."/>
            <person name="Yutin N."/>
            <person name="Jorgensen S.L."/>
            <person name="Dharamshi J."/>
            <person name="Homa F."/>
            <person name="Zaremba-Niedwiedzka K."/>
            <person name="Spang A."/>
            <person name="Wolf Y.I."/>
            <person name="Koonin E.V."/>
            <person name="Ettema T.J."/>
        </authorList>
    </citation>
    <scope>NUCLEOTIDE SEQUENCE</scope>
</reference>
<gene>
    <name evidence="1" type="ORF">LCMiAC01_01390</name>
</gene>
<protein>
    <submittedName>
        <fullName evidence="1">Aminotransferase</fullName>
    </submittedName>
</protein>
<accession>A0A481YYX3</accession>
<dbReference type="InterPro" id="IPR000653">
    <property type="entry name" value="DegT/StrS_aminotransferase"/>
</dbReference>
<dbReference type="GO" id="GO:0000271">
    <property type="term" value="P:polysaccharide biosynthetic process"/>
    <property type="evidence" value="ECO:0007669"/>
    <property type="project" value="TreeGrafter"/>
</dbReference>
<dbReference type="Pfam" id="PF01041">
    <property type="entry name" value="DegT_DnrJ_EryC1"/>
    <property type="match status" value="1"/>
</dbReference>
<keyword evidence="1" id="KW-0808">Transferase</keyword>
<dbReference type="EMBL" id="MK500389">
    <property type="protein sequence ID" value="QBK88462.1"/>
    <property type="molecule type" value="Genomic_DNA"/>
</dbReference>
<sequence length="365" mass="43131">MIPIYKPYLKNYKKSVVEAIDSEWISNYGIYVNNTENELKKVLNVKYCILMNNGTATTHCLFLALKFRYPNINKIYVPNNVFVAPWNCVLMEYEKEKLEVMKMNPNTLNIDTSEEYIKSLDKNSCVLIVHNLGNIVNVPRLKRIRPDLIFVEDNCEGLFGKYENIYSGTSNASLCSSCSFYANKTLTTGEGGAFFTNDLDVYRYIKKIYSHGMTNERYIHKYLAYNYRMTNVQAAFLYDQLKDVEHILNLKNKIFRFYDKLFEKYIQAGKIVKLKSEKDTIKASWMYCIIIPKINYKNFENYMNEKNIQTRPFFYDIRKHAHLKDIKVDQNELENSKYGIMLPSFPELTREQQIYIVNCVKEYFN</sequence>
<dbReference type="Gene3D" id="3.40.640.10">
    <property type="entry name" value="Type I PLP-dependent aspartate aminotransferase-like (Major domain)"/>
    <property type="match status" value="1"/>
</dbReference>
<keyword evidence="1" id="KW-0032">Aminotransferase</keyword>
<dbReference type="PANTHER" id="PTHR30244:SF34">
    <property type="entry name" value="DTDP-4-AMINO-4,6-DIDEOXYGALACTOSE TRANSAMINASE"/>
    <property type="match status" value="1"/>
</dbReference>
<dbReference type="PANTHER" id="PTHR30244">
    <property type="entry name" value="TRANSAMINASE"/>
    <property type="match status" value="1"/>
</dbReference>
<dbReference type="GO" id="GO:0030170">
    <property type="term" value="F:pyridoxal phosphate binding"/>
    <property type="evidence" value="ECO:0007669"/>
    <property type="project" value="TreeGrafter"/>
</dbReference>
<dbReference type="GO" id="GO:0008483">
    <property type="term" value="F:transaminase activity"/>
    <property type="evidence" value="ECO:0007669"/>
    <property type="project" value="UniProtKB-KW"/>
</dbReference>